<dbReference type="PANTHER" id="PTHR43312">
    <property type="entry name" value="D-THREO-ALDOSE 1-DEHYDROGENASE"/>
    <property type="match status" value="1"/>
</dbReference>
<dbReference type="KEGG" id="acp:A2cp1_3239"/>
<dbReference type="Proteomes" id="UP000007089">
    <property type="component" value="Chromosome"/>
</dbReference>
<name>B8JGT6_ANAD2</name>
<sequence>MTALPRFQPRRPLGRTGVPVTRIGAGDLADRSVPKERCVATLRRALDAGVNVVDTAPMYEDGYSEEIVGEALRGRREGVFVVDKIDHLDRPVAPQLDGSLGRLGLRAVDLLVFHSVSEPAAWGRLAAPGGGMQELGDELRRGRARFRGISSHHPDVLAAALDSGLCDVVMFPVGPYVHPRYVQEILPRARALGVGTICFKTFGGGKLLGDTEGYGRALSERPRGKLSSGGEDAAAPALPRLPVEACVRYTLTCDPDVALLGLSFPNEQDAAFAAAAAFRPMDEAELADTRRRAAEAVQGKGAVWWNPPERPGA</sequence>
<dbReference type="InterPro" id="IPR023210">
    <property type="entry name" value="NADP_OxRdtase_dom"/>
</dbReference>
<dbReference type="EMBL" id="CP001359">
    <property type="protein sequence ID" value="ACL66573.1"/>
    <property type="molecule type" value="Genomic_DNA"/>
</dbReference>
<dbReference type="HOGENOM" id="CLU_887522_0_0_7"/>
<accession>B8JGT6</accession>
<evidence type="ECO:0000259" key="1">
    <source>
        <dbReference type="Pfam" id="PF00248"/>
    </source>
</evidence>
<protein>
    <submittedName>
        <fullName evidence="2">Aldo/keto reductase</fullName>
    </submittedName>
</protein>
<dbReference type="CDD" id="cd19100">
    <property type="entry name" value="AKR_unchar"/>
    <property type="match status" value="1"/>
</dbReference>
<dbReference type="Pfam" id="PF00248">
    <property type="entry name" value="Aldo_ket_red"/>
    <property type="match status" value="1"/>
</dbReference>
<proteinExistence type="predicted"/>
<reference evidence="2" key="1">
    <citation type="submission" date="2009-01" db="EMBL/GenBank/DDBJ databases">
        <title>Complete sequence of Anaeromyxobacter dehalogenans 2CP-1.</title>
        <authorList>
            <consortium name="US DOE Joint Genome Institute"/>
            <person name="Lucas S."/>
            <person name="Copeland A."/>
            <person name="Lapidus A."/>
            <person name="Glavina del Rio T."/>
            <person name="Dalin E."/>
            <person name="Tice H."/>
            <person name="Bruce D."/>
            <person name="Goodwin L."/>
            <person name="Pitluck S."/>
            <person name="Saunders E."/>
            <person name="Brettin T."/>
            <person name="Detter J.C."/>
            <person name="Han C."/>
            <person name="Larimer F."/>
            <person name="Land M."/>
            <person name="Hauser L."/>
            <person name="Kyrpides N."/>
            <person name="Ovchinnikova G."/>
            <person name="Beliaev A.S."/>
            <person name="Richardson P."/>
        </authorList>
    </citation>
    <scope>NUCLEOTIDE SEQUENCE</scope>
    <source>
        <strain evidence="2">2CP-1</strain>
    </source>
</reference>
<organism evidence="2 3">
    <name type="scientific">Anaeromyxobacter dehalogenans (strain ATCC BAA-258 / DSM 21875 / 2CP-1)</name>
    <dbReference type="NCBI Taxonomy" id="455488"/>
    <lineage>
        <taxon>Bacteria</taxon>
        <taxon>Pseudomonadati</taxon>
        <taxon>Myxococcota</taxon>
        <taxon>Myxococcia</taxon>
        <taxon>Myxococcales</taxon>
        <taxon>Cystobacterineae</taxon>
        <taxon>Anaeromyxobacteraceae</taxon>
        <taxon>Anaeromyxobacter</taxon>
    </lineage>
</organism>
<dbReference type="AlphaFoldDB" id="B8JGT6"/>
<keyword evidence="3" id="KW-1185">Reference proteome</keyword>
<gene>
    <name evidence="2" type="ordered locus">A2cp1_3239</name>
</gene>
<dbReference type="InterPro" id="IPR036812">
    <property type="entry name" value="NAD(P)_OxRdtase_dom_sf"/>
</dbReference>
<dbReference type="PANTHER" id="PTHR43312:SF1">
    <property type="entry name" value="NADP-DEPENDENT OXIDOREDUCTASE DOMAIN-CONTAINING PROTEIN"/>
    <property type="match status" value="1"/>
</dbReference>
<dbReference type="RefSeq" id="WP_015934387.1">
    <property type="nucleotide sequence ID" value="NC_011891.1"/>
</dbReference>
<dbReference type="SUPFAM" id="SSF51430">
    <property type="entry name" value="NAD(P)-linked oxidoreductase"/>
    <property type="match status" value="1"/>
</dbReference>
<evidence type="ECO:0000313" key="3">
    <source>
        <dbReference type="Proteomes" id="UP000007089"/>
    </source>
</evidence>
<dbReference type="InterPro" id="IPR053135">
    <property type="entry name" value="AKR2_Oxidoreductase"/>
</dbReference>
<feature type="domain" description="NADP-dependent oxidoreductase" evidence="1">
    <location>
        <begin position="23"/>
        <end position="224"/>
    </location>
</feature>
<evidence type="ECO:0000313" key="2">
    <source>
        <dbReference type="EMBL" id="ACL66573.1"/>
    </source>
</evidence>
<dbReference type="Gene3D" id="3.20.20.100">
    <property type="entry name" value="NADP-dependent oxidoreductase domain"/>
    <property type="match status" value="1"/>
</dbReference>